<dbReference type="AlphaFoldDB" id="A0A7W6IPY2"/>
<protein>
    <submittedName>
        <fullName evidence="1">Uncharacterized protein</fullName>
    </submittedName>
</protein>
<name>A0A7W6IPY2_9HYPH</name>
<feature type="non-terminal residue" evidence="1">
    <location>
        <position position="27"/>
    </location>
</feature>
<keyword evidence="2" id="KW-1185">Reference proteome</keyword>
<dbReference type="EMBL" id="JACIEW010000010">
    <property type="protein sequence ID" value="MBB4053672.1"/>
    <property type="molecule type" value="Genomic_DNA"/>
</dbReference>
<evidence type="ECO:0000313" key="2">
    <source>
        <dbReference type="Proteomes" id="UP000547011"/>
    </source>
</evidence>
<reference evidence="1 2" key="1">
    <citation type="submission" date="2020-08" db="EMBL/GenBank/DDBJ databases">
        <title>Genomic Encyclopedia of Type Strains, Phase IV (KMG-IV): sequencing the most valuable type-strain genomes for metagenomic binning, comparative biology and taxonomic classification.</title>
        <authorList>
            <person name="Goeker M."/>
        </authorList>
    </citation>
    <scope>NUCLEOTIDE SEQUENCE [LARGE SCALE GENOMIC DNA]</scope>
    <source>
        <strain evidence="1 2">DSM 23447</strain>
    </source>
</reference>
<organism evidence="1 2">
    <name type="scientific">Devosia subaequoris</name>
    <dbReference type="NCBI Taxonomy" id="395930"/>
    <lineage>
        <taxon>Bacteria</taxon>
        <taxon>Pseudomonadati</taxon>
        <taxon>Pseudomonadota</taxon>
        <taxon>Alphaproteobacteria</taxon>
        <taxon>Hyphomicrobiales</taxon>
        <taxon>Devosiaceae</taxon>
        <taxon>Devosia</taxon>
    </lineage>
</organism>
<evidence type="ECO:0000313" key="1">
    <source>
        <dbReference type="EMBL" id="MBB4053672.1"/>
    </source>
</evidence>
<proteinExistence type="predicted"/>
<accession>A0A7W6IPY2</accession>
<dbReference type="Proteomes" id="UP000547011">
    <property type="component" value="Unassembled WGS sequence"/>
</dbReference>
<gene>
    <name evidence="1" type="ORF">GGR20_003334</name>
</gene>
<comment type="caution">
    <text evidence="1">The sequence shown here is derived from an EMBL/GenBank/DDBJ whole genome shotgun (WGS) entry which is preliminary data.</text>
</comment>
<sequence>MFNALKTELSEVLHLSKDALHIHLGLA</sequence>